<evidence type="ECO:0000256" key="1">
    <source>
        <dbReference type="SAM" id="MobiDB-lite"/>
    </source>
</evidence>
<dbReference type="AlphaFoldDB" id="A0A6C0CGD4"/>
<evidence type="ECO:0000313" key="2">
    <source>
        <dbReference type="EMBL" id="QHT02749.1"/>
    </source>
</evidence>
<protein>
    <submittedName>
        <fullName evidence="2">Uncharacterized protein</fullName>
    </submittedName>
</protein>
<name>A0A6C0CGD4_9ZZZZ</name>
<feature type="region of interest" description="Disordered" evidence="1">
    <location>
        <begin position="83"/>
        <end position="148"/>
    </location>
</feature>
<organism evidence="2">
    <name type="scientific">viral metagenome</name>
    <dbReference type="NCBI Taxonomy" id="1070528"/>
    <lineage>
        <taxon>unclassified sequences</taxon>
        <taxon>metagenomes</taxon>
        <taxon>organismal metagenomes</taxon>
    </lineage>
</organism>
<dbReference type="EMBL" id="MN739398">
    <property type="protein sequence ID" value="QHT02749.1"/>
    <property type="molecule type" value="Genomic_DNA"/>
</dbReference>
<feature type="compositionally biased region" description="Basic residues" evidence="1">
    <location>
        <begin position="98"/>
        <end position="148"/>
    </location>
</feature>
<reference evidence="2" key="1">
    <citation type="journal article" date="2020" name="Nature">
        <title>Giant virus diversity and host interactions through global metagenomics.</title>
        <authorList>
            <person name="Schulz F."/>
            <person name="Roux S."/>
            <person name="Paez-Espino D."/>
            <person name="Jungbluth S."/>
            <person name="Walsh D.A."/>
            <person name="Denef V.J."/>
            <person name="McMahon K.D."/>
            <person name="Konstantinidis K.T."/>
            <person name="Eloe-Fadrosh E.A."/>
            <person name="Kyrpides N.C."/>
            <person name="Woyke T."/>
        </authorList>
    </citation>
    <scope>NUCLEOTIDE SEQUENCE</scope>
    <source>
        <strain evidence="2">GVMAG-M-3300020595-32</strain>
    </source>
</reference>
<sequence length="148" mass="17569">MMIKSISEFKELAKKFLPNQGNIALMQHLVDNYHFFKLTYDYPPDKTYDTKFLEVVNDLNPTEYKDILDKADVINEQYKIKTADGGLGMDGGFNETRHTKRRTTKHSSTKHRSSKRRSSKRRSSKHRSSKNRRFKRKSTKRRISKRRV</sequence>
<proteinExistence type="predicted"/>
<accession>A0A6C0CGD4</accession>